<dbReference type="OrthoDB" id="5962499at2759"/>
<dbReference type="Proteomes" id="UP001152795">
    <property type="component" value="Unassembled WGS sequence"/>
</dbReference>
<organism evidence="1 2">
    <name type="scientific">Paramuricea clavata</name>
    <name type="common">Red gorgonian</name>
    <name type="synonym">Violescent sea-whip</name>
    <dbReference type="NCBI Taxonomy" id="317549"/>
    <lineage>
        <taxon>Eukaryota</taxon>
        <taxon>Metazoa</taxon>
        <taxon>Cnidaria</taxon>
        <taxon>Anthozoa</taxon>
        <taxon>Octocorallia</taxon>
        <taxon>Malacalcyonacea</taxon>
        <taxon>Plexauridae</taxon>
        <taxon>Paramuricea</taxon>
    </lineage>
</organism>
<dbReference type="GO" id="GO:0016627">
    <property type="term" value="F:oxidoreductase activity, acting on the CH-CH group of donors"/>
    <property type="evidence" value="ECO:0007669"/>
    <property type="project" value="InterPro"/>
</dbReference>
<comment type="caution">
    <text evidence="1">The sequence shown here is derived from an EMBL/GenBank/DDBJ whole genome shotgun (WGS) entry which is preliminary data.</text>
</comment>
<sequence>MDSNMRKKATTTTYHIDKESRTEKKLEYNKPDLVTIRIEQEGEATHIADVGCPFDTRVKERERTRIEKFKDLKYEFTKVWKGEVTKVFILTVIIGALGTTPISATIRIPSSRQVMVLTEEQRDNLNELVDPTQKFFEEFNDPAKNDTLEKVDDETMAGLKEMGAFGLQVGHCNTLGKTYISSCIQYYATLHAYI</sequence>
<protein>
    <submittedName>
        <fullName evidence="1">Very long-chain specific acyl- dehydrogenase, mitochondrial</fullName>
    </submittedName>
</protein>
<keyword evidence="2" id="KW-1185">Reference proteome</keyword>
<proteinExistence type="predicted"/>
<evidence type="ECO:0000313" key="2">
    <source>
        <dbReference type="Proteomes" id="UP001152795"/>
    </source>
</evidence>
<dbReference type="GO" id="GO:0050660">
    <property type="term" value="F:flavin adenine dinucleotide binding"/>
    <property type="evidence" value="ECO:0007669"/>
    <property type="project" value="InterPro"/>
</dbReference>
<name>A0A6S7FJA6_PARCT</name>
<reference evidence="1" key="1">
    <citation type="submission" date="2020-04" db="EMBL/GenBank/DDBJ databases">
        <authorList>
            <person name="Alioto T."/>
            <person name="Alioto T."/>
            <person name="Gomez Garrido J."/>
        </authorList>
    </citation>
    <scope>NUCLEOTIDE SEQUENCE</scope>
    <source>
        <strain evidence="1">A484AB</strain>
    </source>
</reference>
<dbReference type="InterPro" id="IPR037069">
    <property type="entry name" value="AcylCoA_DH/ox_N_sf"/>
</dbReference>
<gene>
    <name evidence="1" type="ORF">PACLA_8A081085</name>
</gene>
<dbReference type="Gene3D" id="1.10.540.10">
    <property type="entry name" value="Acyl-CoA dehydrogenase/oxidase, N-terminal domain"/>
    <property type="match status" value="1"/>
</dbReference>
<accession>A0A6S7FJA6</accession>
<dbReference type="EMBL" id="CACRXK020000226">
    <property type="protein sequence ID" value="CAB3979774.1"/>
    <property type="molecule type" value="Genomic_DNA"/>
</dbReference>
<evidence type="ECO:0000313" key="1">
    <source>
        <dbReference type="EMBL" id="CAB3979774.1"/>
    </source>
</evidence>
<dbReference type="AlphaFoldDB" id="A0A6S7FJA6"/>